<name>G4Q3W5_ACIIR</name>
<sequence length="89" mass="10154">MNLTLSEAIALLTFTGGILLWVIHSMIEPLKVLLDRTVQALNRLDTTLKEERERREAIGLRLQAVDSRSKSNSHRLDVLEEQQRKCLTG</sequence>
<organism evidence="1 2">
    <name type="scientific">Acidaminococcus intestini (strain RyC-MR95)</name>
    <dbReference type="NCBI Taxonomy" id="568816"/>
    <lineage>
        <taxon>Bacteria</taxon>
        <taxon>Bacillati</taxon>
        <taxon>Bacillota</taxon>
        <taxon>Negativicutes</taxon>
        <taxon>Acidaminococcales</taxon>
        <taxon>Acidaminococcaceae</taxon>
        <taxon>Acidaminococcus</taxon>
    </lineage>
</organism>
<dbReference type="EMBL" id="CP003058">
    <property type="protein sequence ID" value="AEQ23031.1"/>
    <property type="molecule type" value="Genomic_DNA"/>
</dbReference>
<dbReference type="STRING" id="568816.Acin_1820"/>
<evidence type="ECO:0000313" key="2">
    <source>
        <dbReference type="Proteomes" id="UP000007093"/>
    </source>
</evidence>
<dbReference type="Proteomes" id="UP000007093">
    <property type="component" value="Chromosome"/>
</dbReference>
<dbReference type="PATRIC" id="fig|568816.4.peg.1767"/>
<protein>
    <submittedName>
        <fullName evidence="1">Uncharacterized protein</fullName>
    </submittedName>
</protein>
<keyword evidence="2" id="KW-1185">Reference proteome</keyword>
<dbReference type="KEGG" id="ain:Acin_1820"/>
<proteinExistence type="predicted"/>
<dbReference type="RefSeq" id="WP_014128830.1">
    <property type="nucleotide sequence ID" value="NC_016077.1"/>
</dbReference>
<gene>
    <name evidence="1" type="ordered locus">Acin_1820</name>
</gene>
<dbReference type="AlphaFoldDB" id="G4Q3W5"/>
<reference evidence="1 2" key="1">
    <citation type="journal article" date="2011" name="J. Bacteriol.">
        <title>Complete genome sequence of Acidaminococcus intestini RYC-MR95, a Gram-negative bacterium from the phylum Firmicutes.</title>
        <authorList>
            <person name="D'Auria G."/>
            <person name="Galan J.C."/>
            <person name="Rodriguez-Alcayna M."/>
            <person name="Moya A."/>
            <person name="Baquero F."/>
            <person name="Latorre A."/>
        </authorList>
    </citation>
    <scope>NUCLEOTIDE SEQUENCE [LARGE SCALE GENOMIC DNA]</scope>
    <source>
        <strain evidence="1 2">RyC-MR95</strain>
    </source>
</reference>
<dbReference type="HOGENOM" id="CLU_2447942_0_0_9"/>
<dbReference type="InParanoid" id="G4Q3W5"/>
<accession>G4Q3W5</accession>
<evidence type="ECO:0000313" key="1">
    <source>
        <dbReference type="EMBL" id="AEQ23031.1"/>
    </source>
</evidence>